<dbReference type="EC" id="5.1.1.1" evidence="4 7"/>
<dbReference type="InterPro" id="IPR000821">
    <property type="entry name" value="Ala_racemase"/>
</dbReference>
<feature type="binding site" evidence="7">
    <location>
        <position position="177"/>
    </location>
    <ligand>
        <name>substrate</name>
    </ligand>
</feature>
<evidence type="ECO:0000256" key="6">
    <source>
        <dbReference type="ARBA" id="ARBA00023235"/>
    </source>
</evidence>
<feature type="domain" description="Alanine racemase C-terminal" evidence="9">
    <location>
        <begin position="277"/>
        <end position="407"/>
    </location>
</feature>
<dbReference type="InterPro" id="IPR020622">
    <property type="entry name" value="Ala_racemase_pyridoxalP-BS"/>
</dbReference>
<dbReference type="CDD" id="cd00430">
    <property type="entry name" value="PLPDE_III_AR"/>
    <property type="match status" value="1"/>
</dbReference>
<protein>
    <recommendedName>
        <fullName evidence="4 7">Alanine racemase</fullName>
        <ecNumber evidence="4 7">5.1.1.1</ecNumber>
    </recommendedName>
</protein>
<comment type="function">
    <text evidence="7">Catalyzes the interconversion of L-alanine and D-alanine. May also act on other amino acids.</text>
</comment>
<feature type="compositionally biased region" description="Low complexity" evidence="8">
    <location>
        <begin position="14"/>
        <end position="34"/>
    </location>
</feature>
<dbReference type="HAMAP" id="MF_01201">
    <property type="entry name" value="Ala_racemase"/>
    <property type="match status" value="1"/>
</dbReference>
<evidence type="ECO:0000256" key="2">
    <source>
        <dbReference type="ARBA" id="ARBA00001933"/>
    </source>
</evidence>
<dbReference type="PANTHER" id="PTHR30511">
    <property type="entry name" value="ALANINE RACEMASE"/>
    <property type="match status" value="1"/>
</dbReference>
<evidence type="ECO:0000256" key="4">
    <source>
        <dbReference type="ARBA" id="ARBA00013089"/>
    </source>
</evidence>
<evidence type="ECO:0000256" key="7">
    <source>
        <dbReference type="HAMAP-Rule" id="MF_01201"/>
    </source>
</evidence>
<comment type="pathway">
    <text evidence="7">Amino-acid biosynthesis; D-alanine biosynthesis; D-alanine from L-alanine: step 1/1.</text>
</comment>
<dbReference type="InterPro" id="IPR009006">
    <property type="entry name" value="Ala_racemase/Decarboxylase_C"/>
</dbReference>
<dbReference type="InterPro" id="IPR011079">
    <property type="entry name" value="Ala_racemase_C"/>
</dbReference>
<feature type="region of interest" description="Disordered" evidence="8">
    <location>
        <begin position="1"/>
        <end position="40"/>
    </location>
</feature>
<comment type="caution">
    <text evidence="10">The sequence shown here is derived from an EMBL/GenBank/DDBJ whole genome shotgun (WGS) entry which is preliminary data.</text>
</comment>
<dbReference type="PRINTS" id="PR00992">
    <property type="entry name" value="ALARACEMASE"/>
</dbReference>
<dbReference type="GO" id="GO:0008784">
    <property type="term" value="F:alanine racemase activity"/>
    <property type="evidence" value="ECO:0007669"/>
    <property type="project" value="UniProtKB-EC"/>
</dbReference>
<feature type="compositionally biased region" description="Basic and acidic residues" evidence="8">
    <location>
        <begin position="1"/>
        <end position="11"/>
    </location>
</feature>
<dbReference type="Gene3D" id="3.20.20.10">
    <property type="entry name" value="Alanine racemase"/>
    <property type="match status" value="1"/>
</dbReference>
<evidence type="ECO:0000313" key="10">
    <source>
        <dbReference type="EMBL" id="MFD2181117.1"/>
    </source>
</evidence>
<dbReference type="PANTHER" id="PTHR30511:SF0">
    <property type="entry name" value="ALANINE RACEMASE, CATABOLIC-RELATED"/>
    <property type="match status" value="1"/>
</dbReference>
<dbReference type="Pfam" id="PF00842">
    <property type="entry name" value="Ala_racemase_C"/>
    <property type="match status" value="1"/>
</dbReference>
<dbReference type="Gene3D" id="2.40.37.10">
    <property type="entry name" value="Lyase, Ornithine Decarboxylase, Chain A, domain 1"/>
    <property type="match status" value="1"/>
</dbReference>
<feature type="binding site" evidence="7">
    <location>
        <position position="350"/>
    </location>
    <ligand>
        <name>substrate</name>
    </ligand>
</feature>
<organism evidence="10 11">
    <name type="scientific">Rhodoplanes azumiensis</name>
    <dbReference type="NCBI Taxonomy" id="1897628"/>
    <lineage>
        <taxon>Bacteria</taxon>
        <taxon>Pseudomonadati</taxon>
        <taxon>Pseudomonadota</taxon>
        <taxon>Alphaproteobacteria</taxon>
        <taxon>Hyphomicrobiales</taxon>
        <taxon>Nitrobacteraceae</taxon>
        <taxon>Rhodoplanes</taxon>
    </lineage>
</organism>
<feature type="modified residue" description="N6-(pyridoxal phosphate)lysine" evidence="7">
    <location>
        <position position="79"/>
    </location>
</feature>
<dbReference type="SMART" id="SM01005">
    <property type="entry name" value="Ala_racemase_C"/>
    <property type="match status" value="1"/>
</dbReference>
<proteinExistence type="inferred from homology"/>
<dbReference type="EMBL" id="JBHUIW010000002">
    <property type="protein sequence ID" value="MFD2181117.1"/>
    <property type="molecule type" value="Genomic_DNA"/>
</dbReference>
<keyword evidence="11" id="KW-1185">Reference proteome</keyword>
<keyword evidence="6 7" id="KW-0413">Isomerase</keyword>
<dbReference type="SUPFAM" id="SSF51419">
    <property type="entry name" value="PLP-binding barrel"/>
    <property type="match status" value="1"/>
</dbReference>
<dbReference type="InterPro" id="IPR029066">
    <property type="entry name" value="PLP-binding_barrel"/>
</dbReference>
<evidence type="ECO:0000256" key="5">
    <source>
        <dbReference type="ARBA" id="ARBA00022898"/>
    </source>
</evidence>
<reference evidence="11" key="1">
    <citation type="journal article" date="2019" name="Int. J. Syst. Evol. Microbiol.">
        <title>The Global Catalogue of Microorganisms (GCM) 10K type strain sequencing project: providing services to taxonomists for standard genome sequencing and annotation.</title>
        <authorList>
            <consortium name="The Broad Institute Genomics Platform"/>
            <consortium name="The Broad Institute Genome Sequencing Center for Infectious Disease"/>
            <person name="Wu L."/>
            <person name="Ma J."/>
        </authorList>
    </citation>
    <scope>NUCLEOTIDE SEQUENCE [LARGE SCALE GENOMIC DNA]</scope>
    <source>
        <strain evidence="11">CGMCC 1.6774</strain>
    </source>
</reference>
<evidence type="ECO:0000256" key="3">
    <source>
        <dbReference type="ARBA" id="ARBA00007880"/>
    </source>
</evidence>
<evidence type="ECO:0000313" key="11">
    <source>
        <dbReference type="Proteomes" id="UP001597314"/>
    </source>
</evidence>
<feature type="active site" description="Proton acceptor; specific for D-alanine" evidence="7">
    <location>
        <position position="79"/>
    </location>
</feature>
<dbReference type="SUPFAM" id="SSF50621">
    <property type="entry name" value="Alanine racemase C-terminal domain-like"/>
    <property type="match status" value="1"/>
</dbReference>
<dbReference type="Pfam" id="PF01168">
    <property type="entry name" value="Ala_racemase_N"/>
    <property type="match status" value="1"/>
</dbReference>
<dbReference type="NCBIfam" id="TIGR00492">
    <property type="entry name" value="alr"/>
    <property type="match status" value="1"/>
</dbReference>
<sequence length="408" mass="42814">MTVPERTRADEIQAAAGAAARASASGSSAEAPRSVPVAEAGPPVMETGGVLTIDLAALVANWRDLARRVTPADCAAVVKADAYGCGLAEVAGALARAGCKTFFVAHLAEARTLRRAVPDAVIYVLNGIPPAGSAAFADARVRPVIGSMAELVEWDAFCRVNAWTGGAALHVDTGMNRLGLSLEDAAALAPRLDSPDHGIALIMSHLACADEPAHPLNERQIQAFREVRMLFRGVDASLANSSGLFLGPSTHCEVVRPGIALYGGNPIPGSENPMRPVVRLEARVVQVRKVRRGETVGYGAAWTAPRESRIAIAAVGYGDGFLRAGAALGQAQPVAVVVGKRCPIVGRISMDLLAIDVTALPEVSPRRGDWVTLLGEEFPVDAAAPFGGQISYEVLTSLGRRYHRSWRS</sequence>
<dbReference type="Proteomes" id="UP001597314">
    <property type="component" value="Unassembled WGS sequence"/>
</dbReference>
<comment type="similarity">
    <text evidence="3 7">Belongs to the alanine racemase family.</text>
</comment>
<feature type="active site" description="Proton acceptor; specific for L-alanine" evidence="7">
    <location>
        <position position="298"/>
    </location>
</feature>
<evidence type="ECO:0000259" key="9">
    <source>
        <dbReference type="SMART" id="SM01005"/>
    </source>
</evidence>
<evidence type="ECO:0000256" key="8">
    <source>
        <dbReference type="SAM" id="MobiDB-lite"/>
    </source>
</evidence>
<keyword evidence="5 7" id="KW-0663">Pyridoxal phosphate</keyword>
<name>A0ABW5AG90_9BRAD</name>
<dbReference type="InterPro" id="IPR001608">
    <property type="entry name" value="Ala_racemase_N"/>
</dbReference>
<accession>A0ABW5AG90</accession>
<comment type="catalytic activity">
    <reaction evidence="1 7">
        <text>L-alanine = D-alanine</text>
        <dbReference type="Rhea" id="RHEA:20249"/>
        <dbReference type="ChEBI" id="CHEBI:57416"/>
        <dbReference type="ChEBI" id="CHEBI:57972"/>
        <dbReference type="EC" id="5.1.1.1"/>
    </reaction>
</comment>
<gene>
    <name evidence="10" type="primary">alr</name>
    <name evidence="10" type="ORF">ACFSOX_03040</name>
</gene>
<dbReference type="PROSITE" id="PS00395">
    <property type="entry name" value="ALANINE_RACEMASE"/>
    <property type="match status" value="1"/>
</dbReference>
<comment type="cofactor">
    <cofactor evidence="2 7">
        <name>pyridoxal 5'-phosphate</name>
        <dbReference type="ChEBI" id="CHEBI:597326"/>
    </cofactor>
</comment>
<dbReference type="RefSeq" id="WP_378476311.1">
    <property type="nucleotide sequence ID" value="NZ_JBHUIW010000002.1"/>
</dbReference>
<evidence type="ECO:0000256" key="1">
    <source>
        <dbReference type="ARBA" id="ARBA00000316"/>
    </source>
</evidence>